<feature type="domain" description="Tail specific protease" evidence="9">
    <location>
        <begin position="878"/>
        <end position="1032"/>
    </location>
</feature>
<evidence type="ECO:0000256" key="4">
    <source>
        <dbReference type="ARBA" id="ARBA00022670"/>
    </source>
</evidence>
<feature type="domain" description="Tricorn protease C1" evidence="10">
    <location>
        <begin position="687"/>
        <end position="744"/>
    </location>
</feature>
<dbReference type="CDD" id="cd07562">
    <property type="entry name" value="Peptidase_S41_TRI"/>
    <property type="match status" value="1"/>
</dbReference>
<dbReference type="SUPFAM" id="SSF69304">
    <property type="entry name" value="Tricorn protease N-terminal domain"/>
    <property type="match status" value="1"/>
</dbReference>
<dbReference type="Gene3D" id="2.120.10.60">
    <property type="entry name" value="Tricorn protease N-terminal domain"/>
    <property type="match status" value="1"/>
</dbReference>
<name>A0ABS3Y8H3_9BACT</name>
<dbReference type="Gene3D" id="3.30.750.44">
    <property type="match status" value="1"/>
</dbReference>
<keyword evidence="5 7" id="KW-0378">Hydrolase</keyword>
<dbReference type="InterPro" id="IPR028204">
    <property type="entry name" value="Tricorn_C1"/>
</dbReference>
<dbReference type="Gene3D" id="2.30.42.10">
    <property type="match status" value="1"/>
</dbReference>
<evidence type="ECO:0000313" key="11">
    <source>
        <dbReference type="EMBL" id="MBO9150977.1"/>
    </source>
</evidence>
<dbReference type="SUPFAM" id="SSF82171">
    <property type="entry name" value="DPP6 N-terminal domain-like"/>
    <property type="match status" value="2"/>
</dbReference>
<dbReference type="PIRSF" id="PIRSF036421">
    <property type="entry name" value="Tricorn_protease"/>
    <property type="match status" value="1"/>
</dbReference>
<evidence type="ECO:0000256" key="3">
    <source>
        <dbReference type="ARBA" id="ARBA00022490"/>
    </source>
</evidence>
<evidence type="ECO:0000256" key="5">
    <source>
        <dbReference type="ARBA" id="ARBA00022801"/>
    </source>
</evidence>
<dbReference type="EMBL" id="JAGHKP010000001">
    <property type="protein sequence ID" value="MBO9150977.1"/>
    <property type="molecule type" value="Genomic_DNA"/>
</dbReference>
<gene>
    <name evidence="11" type="ORF">J7I43_02085</name>
</gene>
<keyword evidence="6 7" id="KW-0720">Serine protease</keyword>
<dbReference type="Pfam" id="PF14684">
    <property type="entry name" value="Tricorn_C1"/>
    <property type="match status" value="1"/>
</dbReference>
<protein>
    <recommendedName>
        <fullName evidence="7">Tricorn protease homolog</fullName>
        <ecNumber evidence="7">3.4.21.-</ecNumber>
    </recommendedName>
</protein>
<keyword evidence="3 7" id="KW-0963">Cytoplasm</keyword>
<dbReference type="SUPFAM" id="SSF52096">
    <property type="entry name" value="ClpP/crotonase"/>
    <property type="match status" value="1"/>
</dbReference>
<evidence type="ECO:0000256" key="8">
    <source>
        <dbReference type="SAM" id="SignalP"/>
    </source>
</evidence>
<evidence type="ECO:0000259" key="9">
    <source>
        <dbReference type="Pfam" id="PF03572"/>
    </source>
</evidence>
<organism evidence="11 12">
    <name type="scientific">Chitinophaga chungangae</name>
    <dbReference type="NCBI Taxonomy" id="2821488"/>
    <lineage>
        <taxon>Bacteria</taxon>
        <taxon>Pseudomonadati</taxon>
        <taxon>Bacteroidota</taxon>
        <taxon>Chitinophagia</taxon>
        <taxon>Chitinophagales</taxon>
        <taxon>Chitinophagaceae</taxon>
        <taxon>Chitinophaga</taxon>
    </lineage>
</organism>
<keyword evidence="8" id="KW-0732">Signal</keyword>
<dbReference type="Proteomes" id="UP000679126">
    <property type="component" value="Unassembled WGS sequence"/>
</dbReference>
<dbReference type="InterPro" id="IPR005151">
    <property type="entry name" value="Tail-specific_protease"/>
</dbReference>
<feature type="signal peptide" evidence="8">
    <location>
        <begin position="1"/>
        <end position="22"/>
    </location>
</feature>
<comment type="similarity">
    <text evidence="2 7">Belongs to the peptidase S41B family.</text>
</comment>
<sequence>MIPLKRAFPALCSLLFSLTATAAENPLWLRYPAISPDGRTIAFTYRGNLYKVPSTGGTAVPLTMDGAGNCMPVWSRNGGAIAFAGKSAGNFDVYVVPSEGGEAKRLTWHSADELPYDFTKNGVVFGAVRLDDPANRQFPSDALQELYIVPATGGRVQQLLTTPAEDAKLSEDGRFIVYHDRKGRENIWRKHQTSSIARDVWLYDTQTKKHRKVSYFDGEDRSPVWSGSWIFFLSEKNGSFNVYHTSLHEMMQPQQITFLKDHPVRFLSIAENGTLCFGYDGGIYLKTRDGSPSRLNVTIPVAGKNDDEKNVPFGEITEMAVSPTGKEIAFIARGEVFAGSADGSFVRRITRTAGAEAGLSFSPDGQSLLYAGERNGRWNIYRSEIVNGKELYFFNATSLKETAVIANEQENYQPKFSPDGKSIAFIENRATLKIFDPSTQQSRTIVGNEQLYSRSDFDQHFEWSPDGKWLLVKYNGAGNGNDEIGIVPANGKETLVNLTRSGYSDSKPQWAMNGRMMIWQTDRNGLHSYANSSTRQNDVYALFFDRGLWKDFGLSKDEAALQKELRAKTPQPAAGKQNEIDWEGLELRKTRLTAHPSLLGSALVSKDGETLYYLAKFEKDYDLWSCNLRTKETKLLLPLNIDDASMQWDNEKKYAWLLADGKVIRIDPAAGKKENIAFTGEMTVNTAEERKAMFEHVWRRTKETFYTGSLHGVDWDALKKDYEKFLPSIDNNYDFAELLNEMLGELNVSHTGASFNEEKKDRDVTASLGAFYDPAYKGPGLMVAEIMAGGPLDDPALGVAAGTVIETIDGEKIGTDKDVAAYFNRKAGKKILLGIRKGNTIQQLQVKPVSPEREFDLLYERWVKRNEAETDKLSNGQLGYVHLYRMNDAAYRRTYEEVLGRFPGRKGIVVDTRFNRGGDLASELIMFLSGRKIRNNTNDHFLVYSEPAFRWTKPSVVLACEANYSDGHCFVHDYQELKMGKLVGMPVPGSCTWMTGQTLHDNAIHFSVPTLGVKDLQGRYLENSQTQPDIEVRNDFDKVAAGRDQQLEAAVEALMKEPSSNR</sequence>
<keyword evidence="4 7" id="KW-0645">Protease</keyword>
<dbReference type="Pfam" id="PF07676">
    <property type="entry name" value="PD40"/>
    <property type="match status" value="2"/>
</dbReference>
<keyword evidence="12" id="KW-1185">Reference proteome</keyword>
<dbReference type="SUPFAM" id="SSF50156">
    <property type="entry name" value="PDZ domain-like"/>
    <property type="match status" value="1"/>
</dbReference>
<dbReference type="RefSeq" id="WP_209142726.1">
    <property type="nucleotide sequence ID" value="NZ_JAGHKP010000001.1"/>
</dbReference>
<accession>A0ABS3Y8H3</accession>
<proteinExistence type="inferred from homology"/>
<evidence type="ECO:0000256" key="6">
    <source>
        <dbReference type="ARBA" id="ARBA00022825"/>
    </source>
</evidence>
<comment type="subcellular location">
    <subcellularLocation>
        <location evidence="1 7">Cytoplasm</location>
    </subcellularLocation>
</comment>
<dbReference type="InterPro" id="IPR011042">
    <property type="entry name" value="6-blade_b-propeller_TolB-like"/>
</dbReference>
<dbReference type="InterPro" id="IPR011659">
    <property type="entry name" value="WD40"/>
</dbReference>
<dbReference type="InterPro" id="IPR012393">
    <property type="entry name" value="Tricorn_protease"/>
</dbReference>
<feature type="chain" id="PRO_5046385597" description="Tricorn protease homolog" evidence="8">
    <location>
        <begin position="23"/>
        <end position="1062"/>
    </location>
</feature>
<reference evidence="12" key="1">
    <citation type="submission" date="2021-03" db="EMBL/GenBank/DDBJ databases">
        <title>Assistant Professor.</title>
        <authorList>
            <person name="Huq M.A."/>
        </authorList>
    </citation>
    <scope>NUCLEOTIDE SEQUENCE [LARGE SCALE GENOMIC DNA]</scope>
    <source>
        <strain evidence="12">MAH-28</strain>
    </source>
</reference>
<comment type="function">
    <text evidence="7">Degrades oligopeptides.</text>
</comment>
<dbReference type="Gene3D" id="3.90.226.10">
    <property type="entry name" value="2-enoyl-CoA Hydratase, Chain A, domain 1"/>
    <property type="match status" value="1"/>
</dbReference>
<dbReference type="Pfam" id="PF03572">
    <property type="entry name" value="Peptidase_S41"/>
    <property type="match status" value="1"/>
</dbReference>
<dbReference type="InterPro" id="IPR036034">
    <property type="entry name" value="PDZ_sf"/>
</dbReference>
<dbReference type="Pfam" id="PF26549">
    <property type="entry name" value="Tricorn_N"/>
    <property type="match status" value="1"/>
</dbReference>
<evidence type="ECO:0000259" key="10">
    <source>
        <dbReference type="Pfam" id="PF14684"/>
    </source>
</evidence>
<evidence type="ECO:0000313" key="12">
    <source>
        <dbReference type="Proteomes" id="UP000679126"/>
    </source>
</evidence>
<dbReference type="Gene3D" id="2.120.10.30">
    <property type="entry name" value="TolB, C-terminal domain"/>
    <property type="match status" value="1"/>
</dbReference>
<evidence type="ECO:0000256" key="7">
    <source>
        <dbReference type="PIRNR" id="PIRNR036421"/>
    </source>
</evidence>
<dbReference type="InterPro" id="IPR029045">
    <property type="entry name" value="ClpP/crotonase-like_dom_sf"/>
</dbReference>
<dbReference type="PANTHER" id="PTHR43253">
    <property type="entry name" value="TRICORN PROTEASE HOMOLOG 2-RELATED"/>
    <property type="match status" value="1"/>
</dbReference>
<dbReference type="PANTHER" id="PTHR43253:SF1">
    <property type="entry name" value="TRICORN PROTEASE HOMOLOG 2-RELATED"/>
    <property type="match status" value="1"/>
</dbReference>
<evidence type="ECO:0000256" key="1">
    <source>
        <dbReference type="ARBA" id="ARBA00004496"/>
    </source>
</evidence>
<evidence type="ECO:0000256" key="2">
    <source>
        <dbReference type="ARBA" id="ARBA00008524"/>
    </source>
</evidence>
<dbReference type="EC" id="3.4.21.-" evidence="7"/>
<comment type="caution">
    <text evidence="11">The sequence shown here is derived from an EMBL/GenBank/DDBJ whole genome shotgun (WGS) entry which is preliminary data.</text>
</comment>